<evidence type="ECO:0000313" key="7">
    <source>
        <dbReference type="EMBL" id="MEK8049830.1"/>
    </source>
</evidence>
<dbReference type="CDD" id="cd07377">
    <property type="entry name" value="WHTH_GntR"/>
    <property type="match status" value="1"/>
</dbReference>
<evidence type="ECO:0000256" key="4">
    <source>
        <dbReference type="SAM" id="Coils"/>
    </source>
</evidence>
<evidence type="ECO:0000313" key="8">
    <source>
        <dbReference type="Proteomes" id="UP001365405"/>
    </source>
</evidence>
<dbReference type="RefSeq" id="WP_341409505.1">
    <property type="nucleotide sequence ID" value="NZ_JBBUTH010000003.1"/>
</dbReference>
<feature type="coiled-coil region" evidence="4">
    <location>
        <begin position="231"/>
        <end position="258"/>
    </location>
</feature>
<dbReference type="PROSITE" id="PS50949">
    <property type="entry name" value="HTH_GNTR"/>
    <property type="match status" value="1"/>
</dbReference>
<proteinExistence type="predicted"/>
<feature type="domain" description="HTH gntR-type" evidence="6">
    <location>
        <begin position="25"/>
        <end position="93"/>
    </location>
</feature>
<dbReference type="SUPFAM" id="SSF48008">
    <property type="entry name" value="GntR ligand-binding domain-like"/>
    <property type="match status" value="1"/>
</dbReference>
<feature type="region of interest" description="Disordered" evidence="5">
    <location>
        <begin position="1"/>
        <end position="23"/>
    </location>
</feature>
<evidence type="ECO:0000256" key="3">
    <source>
        <dbReference type="ARBA" id="ARBA00023163"/>
    </source>
</evidence>
<name>A0ABU9CHK1_9BURK</name>
<evidence type="ECO:0000256" key="1">
    <source>
        <dbReference type="ARBA" id="ARBA00023015"/>
    </source>
</evidence>
<evidence type="ECO:0000259" key="6">
    <source>
        <dbReference type="PROSITE" id="PS50949"/>
    </source>
</evidence>
<dbReference type="InterPro" id="IPR036390">
    <property type="entry name" value="WH_DNA-bd_sf"/>
</dbReference>
<evidence type="ECO:0000256" key="2">
    <source>
        <dbReference type="ARBA" id="ARBA00023125"/>
    </source>
</evidence>
<comment type="caution">
    <text evidence="7">The sequence shown here is derived from an EMBL/GenBank/DDBJ whole genome shotgun (WGS) entry which is preliminary data.</text>
</comment>
<dbReference type="InterPro" id="IPR008920">
    <property type="entry name" value="TF_FadR/GntR_C"/>
</dbReference>
<dbReference type="SUPFAM" id="SSF46785">
    <property type="entry name" value="Winged helix' DNA-binding domain"/>
    <property type="match status" value="1"/>
</dbReference>
<keyword evidence="2" id="KW-0238">DNA-binding</keyword>
<dbReference type="EMBL" id="JBBUTH010000003">
    <property type="protein sequence ID" value="MEK8049830.1"/>
    <property type="molecule type" value="Genomic_DNA"/>
</dbReference>
<dbReference type="PANTHER" id="PTHR43537:SF44">
    <property type="entry name" value="GNTR FAMILY REGULATORY PROTEIN"/>
    <property type="match status" value="1"/>
</dbReference>
<keyword evidence="4" id="KW-0175">Coiled coil</keyword>
<evidence type="ECO:0000256" key="5">
    <source>
        <dbReference type="SAM" id="MobiDB-lite"/>
    </source>
</evidence>
<dbReference type="InterPro" id="IPR036388">
    <property type="entry name" value="WH-like_DNA-bd_sf"/>
</dbReference>
<dbReference type="PANTHER" id="PTHR43537">
    <property type="entry name" value="TRANSCRIPTIONAL REGULATOR, GNTR FAMILY"/>
    <property type="match status" value="1"/>
</dbReference>
<dbReference type="Proteomes" id="UP001365405">
    <property type="component" value="Unassembled WGS sequence"/>
</dbReference>
<dbReference type="SMART" id="SM00345">
    <property type="entry name" value="HTH_GNTR"/>
    <property type="match status" value="1"/>
</dbReference>
<feature type="compositionally biased region" description="Basic and acidic residues" evidence="5">
    <location>
        <begin position="1"/>
        <end position="11"/>
    </location>
</feature>
<accession>A0ABU9CHK1</accession>
<dbReference type="Pfam" id="PF00392">
    <property type="entry name" value="GntR"/>
    <property type="match status" value="1"/>
</dbReference>
<dbReference type="InterPro" id="IPR011711">
    <property type="entry name" value="GntR_C"/>
</dbReference>
<reference evidence="7 8" key="1">
    <citation type="submission" date="2024-04" db="EMBL/GenBank/DDBJ databases">
        <title>Novel species of the genus Ideonella isolated from streams.</title>
        <authorList>
            <person name="Lu H."/>
        </authorList>
    </citation>
    <scope>NUCLEOTIDE SEQUENCE [LARGE SCALE GENOMIC DNA]</scope>
    <source>
        <strain evidence="7 8">DXS22W</strain>
    </source>
</reference>
<dbReference type="PRINTS" id="PR00035">
    <property type="entry name" value="HTHGNTR"/>
</dbReference>
<sequence>MTSGTNRRDGVTGHAAPTPAPLATERLSDRLAATLKQQLDSGELAPDQRLPTEQALAAQYGVSRTVVREAVSRLRAAGRLVARQGSGVYVAPAGAARALDFDPEVLTDLDAVLQVVEVRGALEGEIAALAARRATPAQRQAIAVALQRIDDATAAGRDGVAEDLAFHRAIAEASGNPQFGRLLNHLEQYLREAMRVTRGNEAQRQDFADAVRVEHRALVDAIRRGDEDSARAAARNHMAQAEQRLHTAEDLIRSALNRAATRLERPA</sequence>
<dbReference type="InterPro" id="IPR000524">
    <property type="entry name" value="Tscrpt_reg_HTH_GntR"/>
</dbReference>
<dbReference type="SMART" id="SM00895">
    <property type="entry name" value="FCD"/>
    <property type="match status" value="1"/>
</dbReference>
<gene>
    <name evidence="7" type="ORF">AACH10_06250</name>
</gene>
<dbReference type="Pfam" id="PF07729">
    <property type="entry name" value="FCD"/>
    <property type="match status" value="1"/>
</dbReference>
<dbReference type="Gene3D" id="1.20.120.530">
    <property type="entry name" value="GntR ligand-binding domain-like"/>
    <property type="match status" value="1"/>
</dbReference>
<dbReference type="Gene3D" id="1.10.10.10">
    <property type="entry name" value="Winged helix-like DNA-binding domain superfamily/Winged helix DNA-binding domain"/>
    <property type="match status" value="1"/>
</dbReference>
<keyword evidence="8" id="KW-1185">Reference proteome</keyword>
<organism evidence="7 8">
    <name type="scientific">Pseudaquabacterium inlustre</name>
    <dbReference type="NCBI Taxonomy" id="2984192"/>
    <lineage>
        <taxon>Bacteria</taxon>
        <taxon>Pseudomonadati</taxon>
        <taxon>Pseudomonadota</taxon>
        <taxon>Betaproteobacteria</taxon>
        <taxon>Burkholderiales</taxon>
        <taxon>Sphaerotilaceae</taxon>
        <taxon>Pseudaquabacterium</taxon>
    </lineage>
</organism>
<protein>
    <submittedName>
        <fullName evidence="7">FadR/GntR family transcriptional regulator</fullName>
    </submittedName>
</protein>
<keyword evidence="1" id="KW-0805">Transcription regulation</keyword>
<keyword evidence="3" id="KW-0804">Transcription</keyword>